<feature type="domain" description="Cation/H+ exchanger transmembrane" evidence="6">
    <location>
        <begin position="20"/>
        <end position="393"/>
    </location>
</feature>
<dbReference type="AlphaFoldDB" id="A0A6N4RFT5"/>
<protein>
    <recommendedName>
        <fullName evidence="6">Cation/H+ exchanger transmembrane domain-containing protein</fullName>
    </recommendedName>
</protein>
<dbReference type="PANTHER" id="PTHR43021:SF2">
    <property type="entry name" value="CATION_H+ EXCHANGER DOMAIN-CONTAINING PROTEIN"/>
    <property type="match status" value="1"/>
</dbReference>
<feature type="transmembrane region" description="Helical" evidence="5">
    <location>
        <begin position="340"/>
        <end position="359"/>
    </location>
</feature>
<evidence type="ECO:0000259" key="6">
    <source>
        <dbReference type="Pfam" id="PF00999"/>
    </source>
</evidence>
<evidence type="ECO:0000256" key="3">
    <source>
        <dbReference type="ARBA" id="ARBA00022989"/>
    </source>
</evidence>
<evidence type="ECO:0000256" key="5">
    <source>
        <dbReference type="SAM" id="Phobius"/>
    </source>
</evidence>
<dbReference type="InterPro" id="IPR006153">
    <property type="entry name" value="Cation/H_exchanger_TM"/>
</dbReference>
<evidence type="ECO:0000313" key="7">
    <source>
        <dbReference type="EMBL" id="TKW62058.1"/>
    </source>
</evidence>
<keyword evidence="3 5" id="KW-1133">Transmembrane helix</keyword>
<sequence length="406" mass="43313">MTFLPPIFELNAFVVFGVLILLGLIGGVMAHKSMLFPRITAFMLVGLVFGPSGLDWVNTEMIANGKVFIDIALGMIMFNLGRTLNLGALRQLKGIYASSAAEIVLTFGFIALGFLAFGAHWLSALLVAAIGISASPAITMMVIQEFNAKGPVVTRTLPLLALNNLGAFAVFTALLPLIYISQHTGTAGWTDIATMVLHPLYLIAGSFALAYAIYTLARLVLHSRFGGADLSAFPLLVGVLAFGIGFSVVLGLSAMLTNLFLGMMVANLRHTEKLREEGFGAQEEIFLIILFVLAGAKLHLEEVGQYLGWAILFVVLRGAGKLVALTACQPLTGSTLKQNIGITGMLTPMAGLAIGLTQMTESLFPTVGRNLATLILAGVAILETIGPLVSEWALKWNKEIRGKIEH</sequence>
<organism evidence="7 8">
    <name type="scientific">Blastochloris viridis</name>
    <name type="common">Rhodopseudomonas viridis</name>
    <dbReference type="NCBI Taxonomy" id="1079"/>
    <lineage>
        <taxon>Bacteria</taxon>
        <taxon>Pseudomonadati</taxon>
        <taxon>Pseudomonadota</taxon>
        <taxon>Alphaproteobacteria</taxon>
        <taxon>Hyphomicrobiales</taxon>
        <taxon>Blastochloridaceae</taxon>
        <taxon>Blastochloris</taxon>
    </lineage>
</organism>
<dbReference type="Pfam" id="PF00999">
    <property type="entry name" value="Na_H_Exchanger"/>
    <property type="match status" value="1"/>
</dbReference>
<feature type="transmembrane region" description="Helical" evidence="5">
    <location>
        <begin position="94"/>
        <end position="115"/>
    </location>
</feature>
<evidence type="ECO:0000256" key="1">
    <source>
        <dbReference type="ARBA" id="ARBA00004141"/>
    </source>
</evidence>
<proteinExistence type="predicted"/>
<comment type="subcellular location">
    <subcellularLocation>
        <location evidence="1">Membrane</location>
        <topology evidence="1">Multi-pass membrane protein</topology>
    </subcellularLocation>
</comment>
<dbReference type="GO" id="GO:0016020">
    <property type="term" value="C:membrane"/>
    <property type="evidence" value="ECO:0007669"/>
    <property type="project" value="UniProtKB-SubCell"/>
</dbReference>
<dbReference type="PANTHER" id="PTHR43021">
    <property type="entry name" value="NA(+)/H(+) ANTIPORTER-RELATED"/>
    <property type="match status" value="1"/>
</dbReference>
<keyword evidence="2 5" id="KW-0812">Transmembrane</keyword>
<dbReference type="GO" id="GO:0015297">
    <property type="term" value="F:antiporter activity"/>
    <property type="evidence" value="ECO:0007669"/>
    <property type="project" value="InterPro"/>
</dbReference>
<feature type="transmembrane region" description="Helical" evidence="5">
    <location>
        <begin position="12"/>
        <end position="30"/>
    </location>
</feature>
<dbReference type="Proteomes" id="UP000320948">
    <property type="component" value="Unassembled WGS sequence"/>
</dbReference>
<dbReference type="InterPro" id="IPR038770">
    <property type="entry name" value="Na+/solute_symporter_sf"/>
</dbReference>
<feature type="transmembrane region" description="Helical" evidence="5">
    <location>
        <begin position="233"/>
        <end position="256"/>
    </location>
</feature>
<feature type="transmembrane region" description="Helical" evidence="5">
    <location>
        <begin position="121"/>
        <end position="144"/>
    </location>
</feature>
<evidence type="ECO:0000313" key="8">
    <source>
        <dbReference type="Proteomes" id="UP000320948"/>
    </source>
</evidence>
<feature type="transmembrane region" description="Helical" evidence="5">
    <location>
        <begin position="39"/>
        <end position="57"/>
    </location>
</feature>
<accession>A0A6N4RFT5</accession>
<feature type="transmembrane region" description="Helical" evidence="5">
    <location>
        <begin position="371"/>
        <end position="394"/>
    </location>
</feature>
<name>A0A6N4RFT5_BLAVI</name>
<comment type="caution">
    <text evidence="7">The sequence shown here is derived from an EMBL/GenBank/DDBJ whole genome shotgun (WGS) entry which is preliminary data.</text>
</comment>
<reference evidence="7 8" key="1">
    <citation type="journal article" date="2017" name="Nat. Commun.">
        <title>In situ click chemistry generation of cyclooxygenase-2 inhibitors.</title>
        <authorList>
            <person name="Bhardwaj A."/>
            <person name="Kaur J."/>
            <person name="Wuest M."/>
            <person name="Wuest F."/>
        </authorList>
    </citation>
    <scope>NUCLEOTIDE SEQUENCE [LARGE SCALE GENOMIC DNA]</scope>
    <source>
        <strain evidence="7">S2_018_000_R2_106</strain>
    </source>
</reference>
<feature type="transmembrane region" description="Helical" evidence="5">
    <location>
        <begin position="63"/>
        <end position="82"/>
    </location>
</feature>
<feature type="transmembrane region" description="Helical" evidence="5">
    <location>
        <begin position="200"/>
        <end position="221"/>
    </location>
</feature>
<feature type="transmembrane region" description="Helical" evidence="5">
    <location>
        <begin position="156"/>
        <end position="180"/>
    </location>
</feature>
<gene>
    <name evidence="7" type="ORF">DI628_05415</name>
</gene>
<feature type="transmembrane region" description="Helical" evidence="5">
    <location>
        <begin position="306"/>
        <end position="328"/>
    </location>
</feature>
<evidence type="ECO:0000256" key="4">
    <source>
        <dbReference type="ARBA" id="ARBA00023136"/>
    </source>
</evidence>
<dbReference type="EMBL" id="VAFM01000001">
    <property type="protein sequence ID" value="TKW62058.1"/>
    <property type="molecule type" value="Genomic_DNA"/>
</dbReference>
<dbReference type="Gene3D" id="1.20.1530.20">
    <property type="match status" value="1"/>
</dbReference>
<dbReference type="GO" id="GO:1902600">
    <property type="term" value="P:proton transmembrane transport"/>
    <property type="evidence" value="ECO:0007669"/>
    <property type="project" value="InterPro"/>
</dbReference>
<keyword evidence="4 5" id="KW-0472">Membrane</keyword>
<evidence type="ECO:0000256" key="2">
    <source>
        <dbReference type="ARBA" id="ARBA00022692"/>
    </source>
</evidence>